<dbReference type="PROSITE" id="PS51257">
    <property type="entry name" value="PROKAR_LIPOPROTEIN"/>
    <property type="match status" value="1"/>
</dbReference>
<feature type="signal peptide" evidence="1">
    <location>
        <begin position="1"/>
        <end position="23"/>
    </location>
</feature>
<comment type="caution">
    <text evidence="2">The sequence shown here is derived from an EMBL/GenBank/DDBJ whole genome shotgun (WGS) entry which is preliminary data.</text>
</comment>
<reference evidence="2 3" key="1">
    <citation type="submission" date="2023-04" db="EMBL/GenBank/DDBJ databases">
        <title>Genome Encyclopedia of Bacteria and Archaea VI: Functional Genomics of Type Strains.</title>
        <authorList>
            <person name="Whitman W."/>
        </authorList>
    </citation>
    <scope>NUCLEOTIDE SEQUENCE [LARGE SCALE GENOMIC DNA]</scope>
    <source>
        <strain evidence="2 3">SG_E_30_P1</strain>
    </source>
</reference>
<accession>A0ABT6KLH6</accession>
<organism evidence="2 3">
    <name type="scientific">Antiquaquibacter oligotrophicus</name>
    <dbReference type="NCBI Taxonomy" id="2880260"/>
    <lineage>
        <taxon>Bacteria</taxon>
        <taxon>Bacillati</taxon>
        <taxon>Actinomycetota</taxon>
        <taxon>Actinomycetes</taxon>
        <taxon>Micrococcales</taxon>
        <taxon>Microbacteriaceae</taxon>
        <taxon>Antiquaquibacter</taxon>
    </lineage>
</organism>
<dbReference type="EMBL" id="JARXVQ010000001">
    <property type="protein sequence ID" value="MDH6180596.1"/>
    <property type="molecule type" value="Genomic_DNA"/>
</dbReference>
<dbReference type="Proteomes" id="UP001160142">
    <property type="component" value="Unassembled WGS sequence"/>
</dbReference>
<dbReference type="RefSeq" id="WP_322132942.1">
    <property type="nucleotide sequence ID" value="NZ_CP085036.1"/>
</dbReference>
<keyword evidence="1" id="KW-0732">Signal</keyword>
<gene>
    <name evidence="2" type="ORF">M2152_000778</name>
</gene>
<protein>
    <recommendedName>
        <fullName evidence="4">NADH:ubiquinone oxidoreductase subunit 4 (Chain M)</fullName>
    </recommendedName>
</protein>
<evidence type="ECO:0000313" key="3">
    <source>
        <dbReference type="Proteomes" id="UP001160142"/>
    </source>
</evidence>
<name>A0ABT6KLH6_9MICO</name>
<proteinExistence type="predicted"/>
<evidence type="ECO:0000256" key="1">
    <source>
        <dbReference type="SAM" id="SignalP"/>
    </source>
</evidence>
<keyword evidence="3" id="KW-1185">Reference proteome</keyword>
<evidence type="ECO:0000313" key="2">
    <source>
        <dbReference type="EMBL" id="MDH6180596.1"/>
    </source>
</evidence>
<sequence>MGRSIRLIALVCAVALISGCASDLRSAPIEADDDFGTVEVFAVDGDGMLEPDASGLAEHVWSTFTRVATPEFAGRTVSEYRVGDAPDSDTMAYVFQADDPTLWVLAANLSTSDDDTLLIPTLIHEYAHIITLSPSEVDPDTVSCPTLDLDEGCANLDSVLLTFYDHFWAGYGDDAPAPGNSDSDAAYEFYREHENDFVSDYAATNVVEDLAESFMTFVLEPRPTGDTVIARKLEFFWSYPDFVTTRERILAEFTAEIGPVD</sequence>
<evidence type="ECO:0008006" key="4">
    <source>
        <dbReference type="Google" id="ProtNLM"/>
    </source>
</evidence>
<feature type="chain" id="PRO_5045289480" description="NADH:ubiquinone oxidoreductase subunit 4 (Chain M)" evidence="1">
    <location>
        <begin position="24"/>
        <end position="261"/>
    </location>
</feature>